<feature type="chain" id="PRO_5046246454" evidence="1">
    <location>
        <begin position="24"/>
        <end position="600"/>
    </location>
</feature>
<name>A0ABX1GIM5_9GAMM</name>
<feature type="domain" description="Lnb N-terminal periplasmic" evidence="2">
    <location>
        <begin position="105"/>
        <end position="275"/>
    </location>
</feature>
<dbReference type="Pfam" id="PF13387">
    <property type="entry name" value="Lnb_N"/>
    <property type="match status" value="1"/>
</dbReference>
<dbReference type="Pfam" id="PF25222">
    <property type="entry name" value="DUF7840"/>
    <property type="match status" value="1"/>
</dbReference>
<dbReference type="RefSeq" id="WP_168451577.1">
    <property type="nucleotide sequence ID" value="NZ_JAAWWK010000006.1"/>
</dbReference>
<dbReference type="InterPro" id="IPR057162">
    <property type="entry name" value="DUF7840"/>
</dbReference>
<evidence type="ECO:0000313" key="5">
    <source>
        <dbReference type="EMBL" id="NKI19079.1"/>
    </source>
</evidence>
<dbReference type="InterPro" id="IPR025178">
    <property type="entry name" value="Lnb_N"/>
</dbReference>
<evidence type="ECO:0000259" key="3">
    <source>
        <dbReference type="Pfam" id="PF25222"/>
    </source>
</evidence>
<reference evidence="5 6" key="1">
    <citation type="submission" date="2020-04" db="EMBL/GenBank/DDBJ databases">
        <authorList>
            <person name="Yoon J."/>
        </authorList>
    </citation>
    <scope>NUCLEOTIDE SEQUENCE [LARGE SCALE GENOMIC DNA]</scope>
    <source>
        <strain evidence="5 6">KMU-166</strain>
    </source>
</reference>
<dbReference type="Pfam" id="PF25225">
    <property type="entry name" value="DUF7843"/>
    <property type="match status" value="1"/>
</dbReference>
<evidence type="ECO:0000313" key="6">
    <source>
        <dbReference type="Proteomes" id="UP000765845"/>
    </source>
</evidence>
<sequence>MWKHGASRLLALALVWFSSALYAQDIDRKWLALLHFQHGQAQSDIDDATFFISDRGHRDPAAELQATIAAMQSDSLLRCRYPARYAYLRERGLVDEAEAATCGEYAAWRAKLNVDEVVLVMAASYLNSPSSMYGHTFLRLDPAGERSASAFLSHALNFAANIPPGENGMLYAYKGIFGGYPGHFSLQPYYEKIQEYNRLENRDMWEYGLNLTSEEIDRLLGHVWELRGVNFGYYFFDENCAYRLLEVLDVARPGVDLSDRFRYTAIPVDTVRAVAAAGLLAEVEYRPSKRVELDAVLQSLNDEQKQLVEALHDDVAVLGSAAYTRQSEADRAAVALASYRLLRYRRNRDARDSAAAQRSHALLREVGQYRAKLPAFAVPTPPRPDLAHGSGRASVSLGRSDGRDFVQGEWRISYHDALDPLPGYLPGATLAMGQLAFRQYREDGARLQYFDPLYIRSLSVRDRFFSPKSWQVRAGFTRLEGAEGAPMTARVKAGMGGSWSLLGGVSYLLPSVQLEHNSDAQQNWRLAPLVELGQLYQGEQVSVEVTATVSDFGRDGRRETVAASLAWTVGRNQSLRFSAAQRSIAERDSTEVQLSWRSYF</sequence>
<evidence type="ECO:0000256" key="1">
    <source>
        <dbReference type="SAM" id="SignalP"/>
    </source>
</evidence>
<accession>A0ABX1GIM5</accession>
<evidence type="ECO:0000259" key="4">
    <source>
        <dbReference type="Pfam" id="PF25225"/>
    </source>
</evidence>
<keyword evidence="6" id="KW-1185">Reference proteome</keyword>
<dbReference type="EMBL" id="JAAWWK010000006">
    <property type="protein sequence ID" value="NKI19079.1"/>
    <property type="molecule type" value="Genomic_DNA"/>
</dbReference>
<keyword evidence="1" id="KW-0732">Signal</keyword>
<feature type="signal peptide" evidence="1">
    <location>
        <begin position="1"/>
        <end position="23"/>
    </location>
</feature>
<feature type="domain" description="DUF7843" evidence="4">
    <location>
        <begin position="27"/>
        <end position="90"/>
    </location>
</feature>
<gene>
    <name evidence="5" type="ORF">HCU74_16845</name>
</gene>
<dbReference type="InterPro" id="IPR057165">
    <property type="entry name" value="DUF7843"/>
</dbReference>
<dbReference type="Proteomes" id="UP000765845">
    <property type="component" value="Unassembled WGS sequence"/>
</dbReference>
<protein>
    <submittedName>
        <fullName evidence="5">DUF4105 domain-containing protein</fullName>
    </submittedName>
</protein>
<proteinExistence type="predicted"/>
<feature type="domain" description="DUF7840" evidence="3">
    <location>
        <begin position="381"/>
        <end position="599"/>
    </location>
</feature>
<evidence type="ECO:0000259" key="2">
    <source>
        <dbReference type="Pfam" id="PF13387"/>
    </source>
</evidence>
<comment type="caution">
    <text evidence="5">The sequence shown here is derived from an EMBL/GenBank/DDBJ whole genome shotgun (WGS) entry which is preliminary data.</text>
</comment>
<organism evidence="5 6">
    <name type="scientific">Spongiibacter thalassae</name>
    <dbReference type="NCBI Taxonomy" id="2721624"/>
    <lineage>
        <taxon>Bacteria</taxon>
        <taxon>Pseudomonadati</taxon>
        <taxon>Pseudomonadota</taxon>
        <taxon>Gammaproteobacteria</taxon>
        <taxon>Cellvibrionales</taxon>
        <taxon>Spongiibacteraceae</taxon>
        <taxon>Spongiibacter</taxon>
    </lineage>
</organism>